<dbReference type="EMBL" id="REGN01005474">
    <property type="protein sequence ID" value="RNA13201.1"/>
    <property type="molecule type" value="Genomic_DNA"/>
</dbReference>
<evidence type="ECO:0000313" key="2">
    <source>
        <dbReference type="EMBL" id="RNA13201.1"/>
    </source>
</evidence>
<accession>A0A3M7QQ52</accession>
<protein>
    <submittedName>
        <fullName evidence="2">Uncharacterized protein</fullName>
    </submittedName>
</protein>
<sequence>MKRNTGYKEKSSDGSKPGESSPLKCDSKSRLLSNIHLYSKLITNYKYDSDNDDLELFLDDEVDDDTDARKAKSDH</sequence>
<evidence type="ECO:0000256" key="1">
    <source>
        <dbReference type="SAM" id="MobiDB-lite"/>
    </source>
</evidence>
<proteinExistence type="predicted"/>
<feature type="region of interest" description="Disordered" evidence="1">
    <location>
        <begin position="1"/>
        <end position="26"/>
    </location>
</feature>
<name>A0A3M7QQ52_BRAPC</name>
<organism evidence="2 3">
    <name type="scientific">Brachionus plicatilis</name>
    <name type="common">Marine rotifer</name>
    <name type="synonym">Brachionus muelleri</name>
    <dbReference type="NCBI Taxonomy" id="10195"/>
    <lineage>
        <taxon>Eukaryota</taxon>
        <taxon>Metazoa</taxon>
        <taxon>Spiralia</taxon>
        <taxon>Gnathifera</taxon>
        <taxon>Rotifera</taxon>
        <taxon>Eurotatoria</taxon>
        <taxon>Monogononta</taxon>
        <taxon>Pseudotrocha</taxon>
        <taxon>Ploima</taxon>
        <taxon>Brachionidae</taxon>
        <taxon>Brachionus</taxon>
    </lineage>
</organism>
<gene>
    <name evidence="2" type="ORF">BpHYR1_033033</name>
</gene>
<dbReference type="AlphaFoldDB" id="A0A3M7QQ52"/>
<feature type="compositionally biased region" description="Basic and acidic residues" evidence="1">
    <location>
        <begin position="1"/>
        <end position="13"/>
    </location>
</feature>
<dbReference type="Proteomes" id="UP000276133">
    <property type="component" value="Unassembled WGS sequence"/>
</dbReference>
<reference evidence="2 3" key="1">
    <citation type="journal article" date="2018" name="Sci. Rep.">
        <title>Genomic signatures of local adaptation to the degree of environmental predictability in rotifers.</title>
        <authorList>
            <person name="Franch-Gras L."/>
            <person name="Hahn C."/>
            <person name="Garcia-Roger E.M."/>
            <person name="Carmona M.J."/>
            <person name="Serra M."/>
            <person name="Gomez A."/>
        </authorList>
    </citation>
    <scope>NUCLEOTIDE SEQUENCE [LARGE SCALE GENOMIC DNA]</scope>
    <source>
        <strain evidence="2">HYR1</strain>
    </source>
</reference>
<keyword evidence="3" id="KW-1185">Reference proteome</keyword>
<comment type="caution">
    <text evidence="2">The sequence shown here is derived from an EMBL/GenBank/DDBJ whole genome shotgun (WGS) entry which is preliminary data.</text>
</comment>
<evidence type="ECO:0000313" key="3">
    <source>
        <dbReference type="Proteomes" id="UP000276133"/>
    </source>
</evidence>